<comment type="caution">
    <text evidence="2">The sequence shown here is derived from an EMBL/GenBank/DDBJ whole genome shotgun (WGS) entry which is preliminary data.</text>
</comment>
<reference evidence="2" key="1">
    <citation type="submission" date="2023-06" db="EMBL/GenBank/DDBJ databases">
        <authorList>
            <person name="Delattre M."/>
        </authorList>
    </citation>
    <scope>NUCLEOTIDE SEQUENCE</scope>
    <source>
        <strain evidence="2">AF72</strain>
    </source>
</reference>
<proteinExistence type="predicted"/>
<keyword evidence="3" id="KW-1185">Reference proteome</keyword>
<feature type="non-terminal residue" evidence="2">
    <location>
        <position position="76"/>
    </location>
</feature>
<evidence type="ECO:0000313" key="3">
    <source>
        <dbReference type="Proteomes" id="UP001177023"/>
    </source>
</evidence>
<protein>
    <recommendedName>
        <fullName evidence="4">Peptidase S9 prolyl oligopeptidase catalytic domain-containing protein</fullName>
    </recommendedName>
</protein>
<evidence type="ECO:0000256" key="1">
    <source>
        <dbReference type="SAM" id="MobiDB-lite"/>
    </source>
</evidence>
<accession>A0AA36D6X5</accession>
<gene>
    <name evidence="2" type="ORF">MSPICULIGERA_LOCUS19010</name>
</gene>
<dbReference type="AlphaFoldDB" id="A0AA36D6X5"/>
<evidence type="ECO:0000313" key="2">
    <source>
        <dbReference type="EMBL" id="CAJ0580829.1"/>
    </source>
</evidence>
<name>A0AA36D6X5_9BILA</name>
<dbReference type="Proteomes" id="UP001177023">
    <property type="component" value="Unassembled WGS sequence"/>
</dbReference>
<organism evidence="2 3">
    <name type="scientific">Mesorhabditis spiculigera</name>
    <dbReference type="NCBI Taxonomy" id="96644"/>
    <lineage>
        <taxon>Eukaryota</taxon>
        <taxon>Metazoa</taxon>
        <taxon>Ecdysozoa</taxon>
        <taxon>Nematoda</taxon>
        <taxon>Chromadorea</taxon>
        <taxon>Rhabditida</taxon>
        <taxon>Rhabditina</taxon>
        <taxon>Rhabditomorpha</taxon>
        <taxon>Rhabditoidea</taxon>
        <taxon>Rhabditidae</taxon>
        <taxon>Mesorhabditinae</taxon>
        <taxon>Mesorhabditis</taxon>
    </lineage>
</organism>
<sequence>MLAGSPPGQGENSISASDRAKGSARRPTLPWLIRALQARKVPTKVLTYPPSCHPLEEVEVEADFSINMVRWFEQFL</sequence>
<dbReference type="EMBL" id="CATQJA010002662">
    <property type="protein sequence ID" value="CAJ0580829.1"/>
    <property type="molecule type" value="Genomic_DNA"/>
</dbReference>
<evidence type="ECO:0008006" key="4">
    <source>
        <dbReference type="Google" id="ProtNLM"/>
    </source>
</evidence>
<feature type="region of interest" description="Disordered" evidence="1">
    <location>
        <begin position="1"/>
        <end position="25"/>
    </location>
</feature>